<comment type="caution">
    <text evidence="2">The sequence shown here is derived from an EMBL/GenBank/DDBJ whole genome shotgun (WGS) entry which is preliminary data.</text>
</comment>
<dbReference type="RefSeq" id="WP_055940482.1">
    <property type="nucleotide sequence ID" value="NZ_JAQDCV010000006.1"/>
</dbReference>
<dbReference type="AlphaFoldDB" id="A0AAW3JVC0"/>
<accession>A0AAW3JVC0</accession>
<gene>
    <name evidence="2" type="ORF">APZ18_00390</name>
</gene>
<protein>
    <recommendedName>
        <fullName evidence="1">N-acetyltransferase domain-containing protein</fullName>
    </recommendedName>
</protein>
<proteinExistence type="predicted"/>
<dbReference type="Proteomes" id="UP000050833">
    <property type="component" value="Unassembled WGS sequence"/>
</dbReference>
<evidence type="ECO:0000259" key="1">
    <source>
        <dbReference type="Pfam" id="PF13302"/>
    </source>
</evidence>
<reference evidence="2 3" key="1">
    <citation type="submission" date="2015-10" db="EMBL/GenBank/DDBJ databases">
        <title>Butyribacter intestini gen. nov., sp. nov., a butyric acid-producing bacterium of the family Lachnospiraceae isolated from the human faeces.</title>
        <authorList>
            <person name="Zou Y."/>
            <person name="Xue W."/>
            <person name="Luo G."/>
            <person name="Lv M."/>
        </authorList>
    </citation>
    <scope>NUCLEOTIDE SEQUENCE [LARGE SCALE GENOMIC DNA]</scope>
    <source>
        <strain evidence="2 3">TF01-11</strain>
    </source>
</reference>
<dbReference type="Gene3D" id="3.40.630.30">
    <property type="match status" value="1"/>
</dbReference>
<evidence type="ECO:0000313" key="3">
    <source>
        <dbReference type="Proteomes" id="UP000050833"/>
    </source>
</evidence>
<organism evidence="2 3">
    <name type="scientific">Butyribacter intestini</name>
    <dbReference type="NCBI Taxonomy" id="1703332"/>
    <lineage>
        <taxon>Bacteria</taxon>
        <taxon>Bacillati</taxon>
        <taxon>Bacillota</taxon>
        <taxon>Clostridia</taxon>
        <taxon>Lachnospirales</taxon>
        <taxon>Lachnospiraceae</taxon>
        <taxon>Butyribacter</taxon>
    </lineage>
</organism>
<dbReference type="InterPro" id="IPR051531">
    <property type="entry name" value="N-acetyltransferase"/>
</dbReference>
<dbReference type="EMBL" id="LLKB01000001">
    <property type="protein sequence ID" value="KQC85706.1"/>
    <property type="molecule type" value="Genomic_DNA"/>
</dbReference>
<sequence>MFLSKTINFYDKYWDKALKNSHELIGNISVVKIIDEIDSVELGWVIGRKWWGNCYTAEAAERLLEFFFTEVSVNRICAGHDIDNPNSGRVMQKIGMKYEGTLRQSGKNNQGIVDMANYSVLREEWKLQQQM</sequence>
<evidence type="ECO:0000313" key="2">
    <source>
        <dbReference type="EMBL" id="KQC85706.1"/>
    </source>
</evidence>
<name>A0AAW3JVC0_9FIRM</name>
<feature type="domain" description="N-acetyltransferase" evidence="1">
    <location>
        <begin position="17"/>
        <end position="97"/>
    </location>
</feature>
<dbReference type="PANTHER" id="PTHR43792">
    <property type="entry name" value="GNAT FAMILY, PUTATIVE (AFU_ORTHOLOGUE AFUA_3G00765)-RELATED-RELATED"/>
    <property type="match status" value="1"/>
</dbReference>
<dbReference type="InterPro" id="IPR016181">
    <property type="entry name" value="Acyl_CoA_acyltransferase"/>
</dbReference>
<dbReference type="PANTHER" id="PTHR43792:SF1">
    <property type="entry name" value="N-ACETYLTRANSFERASE DOMAIN-CONTAINING PROTEIN"/>
    <property type="match status" value="1"/>
</dbReference>
<dbReference type="InterPro" id="IPR000182">
    <property type="entry name" value="GNAT_dom"/>
</dbReference>
<dbReference type="GO" id="GO:0016747">
    <property type="term" value="F:acyltransferase activity, transferring groups other than amino-acyl groups"/>
    <property type="evidence" value="ECO:0007669"/>
    <property type="project" value="InterPro"/>
</dbReference>
<dbReference type="Pfam" id="PF13302">
    <property type="entry name" value="Acetyltransf_3"/>
    <property type="match status" value="1"/>
</dbReference>
<dbReference type="SUPFAM" id="SSF55729">
    <property type="entry name" value="Acyl-CoA N-acyltransferases (Nat)"/>
    <property type="match status" value="1"/>
</dbReference>
<keyword evidence="3" id="KW-1185">Reference proteome</keyword>